<dbReference type="GO" id="GO:0006412">
    <property type="term" value="P:translation"/>
    <property type="evidence" value="ECO:0007669"/>
    <property type="project" value="UniProtKB-UniRule"/>
</dbReference>
<dbReference type="Gene3D" id="6.10.250.3130">
    <property type="match status" value="1"/>
</dbReference>
<reference evidence="7" key="2">
    <citation type="submission" date="2021-04" db="EMBL/GenBank/DDBJ databases">
        <authorList>
            <person name="Gilroy R."/>
        </authorList>
    </citation>
    <scope>NUCLEOTIDE SEQUENCE</scope>
    <source>
        <strain evidence="7">ChiHecec2B26-446</strain>
    </source>
</reference>
<organism evidence="7 8">
    <name type="scientific">Candidatus Desulfovibrio intestinipullorum</name>
    <dbReference type="NCBI Taxonomy" id="2838536"/>
    <lineage>
        <taxon>Bacteria</taxon>
        <taxon>Pseudomonadati</taxon>
        <taxon>Thermodesulfobacteriota</taxon>
        <taxon>Desulfovibrionia</taxon>
        <taxon>Desulfovibrionales</taxon>
        <taxon>Desulfovibrionaceae</taxon>
        <taxon>Desulfovibrio</taxon>
    </lineage>
</organism>
<evidence type="ECO:0000313" key="7">
    <source>
        <dbReference type="EMBL" id="HIW01197.1"/>
    </source>
</evidence>
<dbReference type="SMART" id="SM01387">
    <property type="entry name" value="Ribosomal_S15"/>
    <property type="match status" value="1"/>
</dbReference>
<dbReference type="Pfam" id="PF00312">
    <property type="entry name" value="Ribosomal_S15"/>
    <property type="match status" value="1"/>
</dbReference>
<comment type="function">
    <text evidence="4 6">One of the primary rRNA binding proteins, it binds directly to 16S rRNA where it helps nucleate assembly of the platform of the 30S subunit by binding and bridging several RNA helices of the 16S rRNA.</text>
</comment>
<keyword evidence="4 6" id="KW-0694">RNA-binding</keyword>
<name>A0A9D1PWS3_9BACT</name>
<protein>
    <recommendedName>
        <fullName evidence="4">Small ribosomal subunit protein uS15</fullName>
    </recommendedName>
</protein>
<dbReference type="SUPFAM" id="SSF47060">
    <property type="entry name" value="S15/NS1 RNA-binding domain"/>
    <property type="match status" value="1"/>
</dbReference>
<keyword evidence="4 6" id="KW-0699">rRNA-binding</keyword>
<keyword evidence="1 4" id="KW-0689">Ribosomal protein</keyword>
<comment type="function">
    <text evidence="4">Forms an intersubunit bridge (bridge B4) with the 23S rRNA of the 50S subunit in the ribosome.</text>
</comment>
<evidence type="ECO:0000256" key="3">
    <source>
        <dbReference type="ARBA" id="ARBA00064542"/>
    </source>
</evidence>
<dbReference type="GO" id="GO:0003735">
    <property type="term" value="F:structural constituent of ribosome"/>
    <property type="evidence" value="ECO:0007669"/>
    <property type="project" value="InterPro"/>
</dbReference>
<dbReference type="PANTHER" id="PTHR23321:SF26">
    <property type="entry name" value="SMALL RIBOSOMAL SUBUNIT PROTEIN US15M"/>
    <property type="match status" value="1"/>
</dbReference>
<dbReference type="InterPro" id="IPR005290">
    <property type="entry name" value="Ribosomal_uS15_bac-type"/>
</dbReference>
<gene>
    <name evidence="4 7" type="primary">rpsO</name>
    <name evidence="7" type="ORF">H9894_08420</name>
</gene>
<evidence type="ECO:0000313" key="8">
    <source>
        <dbReference type="Proteomes" id="UP000886752"/>
    </source>
</evidence>
<dbReference type="PROSITE" id="PS00362">
    <property type="entry name" value="RIBOSOMAL_S15"/>
    <property type="match status" value="1"/>
</dbReference>
<dbReference type="EMBL" id="DXHV01000073">
    <property type="protein sequence ID" value="HIW01197.1"/>
    <property type="molecule type" value="Genomic_DNA"/>
</dbReference>
<evidence type="ECO:0000256" key="4">
    <source>
        <dbReference type="HAMAP-Rule" id="MF_01343"/>
    </source>
</evidence>
<proteinExistence type="inferred from homology"/>
<dbReference type="Gene3D" id="1.10.287.10">
    <property type="entry name" value="S15/NS1, RNA-binding"/>
    <property type="match status" value="1"/>
</dbReference>
<dbReference type="CDD" id="cd00353">
    <property type="entry name" value="Ribosomal_S15p_S13e"/>
    <property type="match status" value="1"/>
</dbReference>
<dbReference type="NCBIfam" id="TIGR00952">
    <property type="entry name" value="S15_bact"/>
    <property type="match status" value="1"/>
</dbReference>
<dbReference type="GO" id="GO:0019843">
    <property type="term" value="F:rRNA binding"/>
    <property type="evidence" value="ECO:0007669"/>
    <property type="project" value="UniProtKB-UniRule"/>
</dbReference>
<evidence type="ECO:0000256" key="6">
    <source>
        <dbReference type="RuleBase" id="RU004524"/>
    </source>
</evidence>
<comment type="subunit">
    <text evidence="3 4">Part of the 30S ribosomal subunit. Forms a bridge to the 50S subunit in the 70S ribosome, contacting the 23S rRNA.</text>
</comment>
<evidence type="ECO:0000256" key="5">
    <source>
        <dbReference type="RuleBase" id="RU003919"/>
    </source>
</evidence>
<evidence type="ECO:0000256" key="1">
    <source>
        <dbReference type="ARBA" id="ARBA00022980"/>
    </source>
</evidence>
<sequence>MVMDPLQKKTVIDAHARHEGDTGSPEVQVALLTARIEGLTEHFKVHKKDFHSRTGLLKMVGQRRNILNYLKSKDIQRYRALIEKLGLRK</sequence>
<keyword evidence="2 4" id="KW-0687">Ribonucleoprotein</keyword>
<accession>A0A9D1PWS3</accession>
<dbReference type="GO" id="GO:0022627">
    <property type="term" value="C:cytosolic small ribosomal subunit"/>
    <property type="evidence" value="ECO:0007669"/>
    <property type="project" value="TreeGrafter"/>
</dbReference>
<dbReference type="AlphaFoldDB" id="A0A9D1PWS3"/>
<dbReference type="FunFam" id="1.10.287.10:FF:000002">
    <property type="entry name" value="30S ribosomal protein S15"/>
    <property type="match status" value="1"/>
</dbReference>
<comment type="similarity">
    <text evidence="4 5">Belongs to the universal ribosomal protein uS15 family.</text>
</comment>
<dbReference type="InterPro" id="IPR009068">
    <property type="entry name" value="uS15_NS1_RNA-bd_sf"/>
</dbReference>
<dbReference type="InterPro" id="IPR000589">
    <property type="entry name" value="Ribosomal_uS15"/>
</dbReference>
<dbReference type="Proteomes" id="UP000886752">
    <property type="component" value="Unassembled WGS sequence"/>
</dbReference>
<dbReference type="HAMAP" id="MF_01343_B">
    <property type="entry name" value="Ribosomal_uS15_B"/>
    <property type="match status" value="1"/>
</dbReference>
<dbReference type="PANTHER" id="PTHR23321">
    <property type="entry name" value="RIBOSOMAL PROTEIN S15, BACTERIAL AND ORGANELLAR"/>
    <property type="match status" value="1"/>
</dbReference>
<evidence type="ECO:0000256" key="2">
    <source>
        <dbReference type="ARBA" id="ARBA00023274"/>
    </source>
</evidence>
<comment type="caution">
    <text evidence="7">The sequence shown here is derived from an EMBL/GenBank/DDBJ whole genome shotgun (WGS) entry which is preliminary data.</text>
</comment>
<reference evidence="7" key="1">
    <citation type="journal article" date="2021" name="PeerJ">
        <title>Extensive microbial diversity within the chicken gut microbiome revealed by metagenomics and culture.</title>
        <authorList>
            <person name="Gilroy R."/>
            <person name="Ravi A."/>
            <person name="Getino M."/>
            <person name="Pursley I."/>
            <person name="Horton D.L."/>
            <person name="Alikhan N.F."/>
            <person name="Baker D."/>
            <person name="Gharbi K."/>
            <person name="Hall N."/>
            <person name="Watson M."/>
            <person name="Adriaenssens E.M."/>
            <person name="Foster-Nyarko E."/>
            <person name="Jarju S."/>
            <person name="Secka A."/>
            <person name="Antonio M."/>
            <person name="Oren A."/>
            <person name="Chaudhuri R.R."/>
            <person name="La Ragione R."/>
            <person name="Hildebrand F."/>
            <person name="Pallen M.J."/>
        </authorList>
    </citation>
    <scope>NUCLEOTIDE SEQUENCE</scope>
    <source>
        <strain evidence="7">ChiHecec2B26-446</strain>
    </source>
</reference>